<keyword evidence="5" id="KW-1185">Reference proteome</keyword>
<dbReference type="SMART" id="SM00507">
    <property type="entry name" value="HNHc"/>
    <property type="match status" value="1"/>
</dbReference>
<dbReference type="GeneID" id="15041374"/>
<keyword evidence="4" id="KW-0255">Endonuclease</keyword>
<reference evidence="4 5" key="1">
    <citation type="submission" date="2011-07" db="EMBL/GenBank/DDBJ databases">
        <title>Complete genome of Aeromonas phage Aes012.</title>
        <authorList>
            <person name="Petrov V.M."/>
            <person name="Ratnayaka S."/>
            <person name="Karam J.D."/>
        </authorList>
    </citation>
    <scope>NUCLEOTIDE SEQUENCE [LARGE SCALE GENOMIC DNA]</scope>
</reference>
<proteinExistence type="predicted"/>
<evidence type="ECO:0000259" key="3">
    <source>
        <dbReference type="SMART" id="SM00507"/>
    </source>
</evidence>
<dbReference type="SMART" id="SM00496">
    <property type="entry name" value="IENR2"/>
    <property type="match status" value="4"/>
</dbReference>
<feature type="domain" description="HNH nuclease" evidence="3">
    <location>
        <begin position="5"/>
        <end position="56"/>
    </location>
</feature>
<dbReference type="InterPro" id="IPR003611">
    <property type="entry name" value="NUMOD3"/>
</dbReference>
<feature type="domain" description="Nuclease associated modular" evidence="2">
    <location>
        <begin position="106"/>
        <end position="122"/>
    </location>
</feature>
<feature type="domain" description="Nuclease associated modular" evidence="2">
    <location>
        <begin position="123"/>
        <end position="142"/>
    </location>
</feature>
<keyword evidence="4" id="KW-0540">Nuclease</keyword>
<evidence type="ECO:0000256" key="1">
    <source>
        <dbReference type="SAM" id="MobiDB-lite"/>
    </source>
</evidence>
<evidence type="ECO:0000313" key="5">
    <source>
        <dbReference type="Proteomes" id="UP000002894"/>
    </source>
</evidence>
<dbReference type="KEGG" id="vg:15041374"/>
<organism evidence="4 5">
    <name type="scientific">Aeromonas phage Aes012</name>
    <dbReference type="NCBI Taxonomy" id="1198014"/>
    <lineage>
        <taxon>Viruses</taxon>
        <taxon>Duplodnaviria</taxon>
        <taxon>Heunggongvirae</taxon>
        <taxon>Uroviricota</taxon>
        <taxon>Caudoviricetes</taxon>
        <taxon>Pantevenvirales</taxon>
        <taxon>Straboviridae</taxon>
        <taxon>Tulanevirus</taxon>
        <taxon>Tulanevirus aes12</taxon>
    </lineage>
</organism>
<dbReference type="RefSeq" id="YP_007677852.1">
    <property type="nucleotide sequence ID" value="NC_020879.1"/>
</dbReference>
<dbReference type="OrthoDB" id="19703at10239"/>
<keyword evidence="4" id="KW-0378">Hydrolase</keyword>
<evidence type="ECO:0000259" key="2">
    <source>
        <dbReference type="SMART" id="SM00496"/>
    </source>
</evidence>
<feature type="domain" description="Nuclease associated modular" evidence="2">
    <location>
        <begin position="143"/>
        <end position="159"/>
    </location>
</feature>
<evidence type="ECO:0000313" key="4">
    <source>
        <dbReference type="EMBL" id="AFN69765.1"/>
    </source>
</evidence>
<dbReference type="EMBL" id="JN377895">
    <property type="protein sequence ID" value="AFN69765.1"/>
    <property type="molecule type" value="Genomic_DNA"/>
</dbReference>
<name>I6ZVC7_9CAUD</name>
<sequence length="234" mass="26815">MNYQKIYDDLMLKGRKRGNIRSDIDFYVERHHIVPKCLGGSNHSDNLVFLTASEHFVAHQLLVKIFPDNHSISHAAKILMGSANANNKQFEWVRKRAVETSVKFHTGRKRSDETRANISKSLLGKKPPARSDEHRANLSKALKGKPLSEEHKSKLANREITDEWKNKISKANKGQKRSDEQKANLKKILSSPEVRKRMSESAKNSIRYECEHCGIVTNRGNHNRWHGTNCKKAK</sequence>
<dbReference type="InterPro" id="IPR003615">
    <property type="entry name" value="HNH_nuc"/>
</dbReference>
<feature type="region of interest" description="Disordered" evidence="1">
    <location>
        <begin position="104"/>
        <end position="158"/>
    </location>
</feature>
<feature type="compositionally biased region" description="Basic and acidic residues" evidence="1">
    <location>
        <begin position="146"/>
        <end position="158"/>
    </location>
</feature>
<dbReference type="GO" id="GO:0003677">
    <property type="term" value="F:DNA binding"/>
    <property type="evidence" value="ECO:0007669"/>
    <property type="project" value="InterPro"/>
</dbReference>
<dbReference type="CDD" id="cd00085">
    <property type="entry name" value="HNHc"/>
    <property type="match status" value="1"/>
</dbReference>
<dbReference type="GO" id="GO:0004519">
    <property type="term" value="F:endonuclease activity"/>
    <property type="evidence" value="ECO:0007669"/>
    <property type="project" value="UniProtKB-KW"/>
</dbReference>
<protein>
    <submittedName>
        <fullName evidence="4">Putative HNH homing endonuclease</fullName>
    </submittedName>
</protein>
<feature type="domain" description="Nuclease associated modular" evidence="2">
    <location>
        <begin position="186"/>
        <end position="202"/>
    </location>
</feature>
<dbReference type="Proteomes" id="UP000002894">
    <property type="component" value="Segment"/>
</dbReference>
<dbReference type="Pfam" id="PF07460">
    <property type="entry name" value="NUMOD3"/>
    <property type="match status" value="3"/>
</dbReference>
<accession>I6ZVC7</accession>
<gene>
    <name evidence="4" type="ORF">Aes012_135</name>
</gene>